<keyword evidence="4" id="KW-1185">Reference proteome</keyword>
<reference evidence="3 4" key="1">
    <citation type="journal article" date="2009" name="BMC Genomics">
        <title>The complete genome sequence of Xanthomonas albilineans provides new insights into the reductive genome evolution of the xylem-limited Xanthomonadaceae.</title>
        <authorList>
            <person name="Pieretti I."/>
            <person name="Royer M."/>
            <person name="Barbe V."/>
            <person name="Carrere S."/>
            <person name="Koebnik R."/>
            <person name="Cociancich S."/>
            <person name="Couloux A."/>
            <person name="Darrasse A."/>
            <person name="Gouzy J."/>
            <person name="Jacques M.A."/>
            <person name="Lauber E."/>
            <person name="Manceau C."/>
            <person name="Mangenot S."/>
            <person name="Poussier S."/>
            <person name="Segurens B."/>
            <person name="Szurek B."/>
            <person name="Verdier V."/>
            <person name="Arlat M."/>
            <person name="Rott P."/>
        </authorList>
    </citation>
    <scope>NUCLEOTIDE SEQUENCE [LARGE SCALE GENOMIC DNA]</scope>
    <source>
        <strain evidence="4">GPE PC73 / CFBP 7063</strain>
    </source>
</reference>
<dbReference type="GO" id="GO:1990281">
    <property type="term" value="C:efflux pump complex"/>
    <property type="evidence" value="ECO:0007669"/>
    <property type="project" value="TreeGrafter"/>
</dbReference>
<evidence type="ECO:0000313" key="4">
    <source>
        <dbReference type="Proteomes" id="UP000001890"/>
    </source>
</evidence>
<keyword evidence="2" id="KW-0732">Signal</keyword>
<feature type="chain" id="PRO_5003036993" evidence="2">
    <location>
        <begin position="25"/>
        <end position="372"/>
    </location>
</feature>
<dbReference type="Gene3D" id="2.40.50.100">
    <property type="match status" value="1"/>
</dbReference>
<dbReference type="Gene3D" id="2.40.420.20">
    <property type="match status" value="1"/>
</dbReference>
<sequence length="372" mass="39221">MTSRHILLLTLSLSLAMLSLSGCSQDTTPVADAPRAVKLEIVASGADQDSERFVAQVRQQQRAELGFEGGGRIADIAVDIGDRVHAGQVLARLDPEPNRLRLQQAEANVGIASADLQQQQTQLAQQQAMFDDGATSAATLTAAKSSFAASQARVRSAQSELALARRAVRQSELRAPFDGSVVARLQQPDALVGAGQAVLQVDGQDHAQVVATLPAARAATLQPGQEIAAYRSTAPEHGLPLRLRSVSTRVEGGATVQALFDSASAVAQLHAGETLLLALPTAGSVQPPSVPLSALIPSMGNQKMMLFVYRQDSQTVRRRQVDTGRIEGERVQILGGLRTGEYIVATGAAFLHDGQAVVPFHPATRLSSSTTP</sequence>
<gene>
    <name evidence="3" type="ordered locus">XALc_1557</name>
</gene>
<accession>D2UDG4</accession>
<dbReference type="PANTHER" id="PTHR30469">
    <property type="entry name" value="MULTIDRUG RESISTANCE PROTEIN MDTA"/>
    <property type="match status" value="1"/>
</dbReference>
<dbReference type="KEGG" id="xal:XALC_1557"/>
<name>D2UDG4_XANAP</name>
<dbReference type="Gene3D" id="1.10.287.470">
    <property type="entry name" value="Helix hairpin bin"/>
    <property type="match status" value="1"/>
</dbReference>
<dbReference type="Proteomes" id="UP000001890">
    <property type="component" value="Chromosome"/>
</dbReference>
<dbReference type="PANTHER" id="PTHR30469:SF15">
    <property type="entry name" value="HLYD FAMILY OF SECRETION PROTEINS"/>
    <property type="match status" value="1"/>
</dbReference>
<dbReference type="Gene3D" id="2.40.30.170">
    <property type="match status" value="1"/>
</dbReference>
<dbReference type="OrthoDB" id="9806939at2"/>
<protein>
    <submittedName>
        <fullName evidence="3">Probable membrane fusion protein</fullName>
    </submittedName>
</protein>
<evidence type="ECO:0000313" key="3">
    <source>
        <dbReference type="EMBL" id="CBA16060.1"/>
    </source>
</evidence>
<dbReference type="NCBIfam" id="TIGR01730">
    <property type="entry name" value="RND_mfp"/>
    <property type="match status" value="1"/>
</dbReference>
<dbReference type="STRING" id="380358.XALC_1557"/>
<dbReference type="PROSITE" id="PS51257">
    <property type="entry name" value="PROKAR_LIPOPROTEIN"/>
    <property type="match status" value="1"/>
</dbReference>
<dbReference type="PATRIC" id="fig|29447.3.peg.1526"/>
<dbReference type="RefSeq" id="WP_012916063.1">
    <property type="nucleotide sequence ID" value="NC_013722.1"/>
</dbReference>
<organism evidence="3 4">
    <name type="scientific">Xanthomonas albilineans (strain GPE PC73 / CFBP 7063)</name>
    <dbReference type="NCBI Taxonomy" id="380358"/>
    <lineage>
        <taxon>Bacteria</taxon>
        <taxon>Pseudomonadati</taxon>
        <taxon>Pseudomonadota</taxon>
        <taxon>Gammaproteobacteria</taxon>
        <taxon>Lysobacterales</taxon>
        <taxon>Lysobacteraceae</taxon>
        <taxon>Xanthomonas</taxon>
    </lineage>
</organism>
<dbReference type="AlphaFoldDB" id="D2UDG4"/>
<proteinExistence type="inferred from homology"/>
<evidence type="ECO:0000256" key="1">
    <source>
        <dbReference type="ARBA" id="ARBA00009477"/>
    </source>
</evidence>
<dbReference type="InterPro" id="IPR006143">
    <property type="entry name" value="RND_pump_MFP"/>
</dbReference>
<dbReference type="GO" id="GO:0015562">
    <property type="term" value="F:efflux transmembrane transporter activity"/>
    <property type="evidence" value="ECO:0007669"/>
    <property type="project" value="TreeGrafter"/>
</dbReference>
<evidence type="ECO:0000256" key="2">
    <source>
        <dbReference type="SAM" id="SignalP"/>
    </source>
</evidence>
<dbReference type="SUPFAM" id="SSF111369">
    <property type="entry name" value="HlyD-like secretion proteins"/>
    <property type="match status" value="1"/>
</dbReference>
<dbReference type="GeneID" id="57876861"/>
<dbReference type="eggNOG" id="COG0845">
    <property type="taxonomic scope" value="Bacteria"/>
</dbReference>
<comment type="similarity">
    <text evidence="1">Belongs to the membrane fusion protein (MFP) (TC 8.A.1) family.</text>
</comment>
<dbReference type="EMBL" id="FP565176">
    <property type="protein sequence ID" value="CBA16060.1"/>
    <property type="molecule type" value="Genomic_DNA"/>
</dbReference>
<feature type="signal peptide" evidence="2">
    <location>
        <begin position="1"/>
        <end position="24"/>
    </location>
</feature>